<dbReference type="PANTHER" id="PTHR21311">
    <property type="entry name" value="CONSERVED OLIGOMERIC GOLGI COMPLEX COMPONENT 8"/>
    <property type="match status" value="1"/>
</dbReference>
<dbReference type="InterPro" id="IPR007255">
    <property type="entry name" value="COG8"/>
</dbReference>
<reference evidence="10 11" key="1">
    <citation type="submission" date="2016-07" db="EMBL/GenBank/DDBJ databases">
        <title>Draft genome of the white-rot fungus Obba rivulosa 3A-2.</title>
        <authorList>
            <consortium name="DOE Joint Genome Institute"/>
            <person name="Miettinen O."/>
            <person name="Riley R."/>
            <person name="Acob R."/>
            <person name="Barry K."/>
            <person name="Cullen D."/>
            <person name="De Vries R."/>
            <person name="Hainaut M."/>
            <person name="Hatakka A."/>
            <person name="Henrissat B."/>
            <person name="Hilden K."/>
            <person name="Kuo R."/>
            <person name="Labutti K."/>
            <person name="Lipzen A."/>
            <person name="Makela M.R."/>
            <person name="Sandor L."/>
            <person name="Spatafora J.W."/>
            <person name="Grigoriev I.V."/>
            <person name="Hibbett D.S."/>
        </authorList>
    </citation>
    <scope>NUCLEOTIDE SEQUENCE [LARGE SCALE GENOMIC DNA]</scope>
    <source>
        <strain evidence="10 11">3A-2</strain>
    </source>
</reference>
<sequence length="622" mass="65617">MTHAKNSIPPPTSLRDDELAELPSLADMLASSPGASSSTLPASALSSPSASAYLAHLTSLPLADLQSEPAVLSASSAQLTTALTTLCQSSYPTFLSLHASTSALSNTLSSLSSSLSALTDTLPGLDAAARTLTQDTRSLSTERRAAARVREHADKLHDLLSLPTLLDAAVRAHAHTDAMRLARHAEDLAKRIPCPLLDAVHAACATRVHAMLVQLLRALAAPAKLPALFRAVSVLRATGALDERELALAFLAGRRAHLEAVLSALEGDMRGVSEEGDAETARRAGEVWARYLKRYLDAWREGVHDVVTQYTTIFLERPHTAVSISPSSPYQSAHPAPDPALHTLLTTCTTDLLTGLLARLDAALPHIPPPLLPPLLTQLAYSTTAFARSGLDFAALVRPRVEHAVLGWAQRSFSAAAETFVSTLSTAREKGTAPSRTLLAPSLVPSAKPDAPPPIPSVPDVPALPASPYAPPILLASFPPLAVLTNALSEVLNGLRNVAPRNALGALLGALEDALARGADALGTWEGRQRIGAQGKVGEGEERQREEKVLRAAGKAYVRVLVPYVRRALVEGVYGVPVAEVRMCEGLESAIRMWDGGSGARHVEESGETTVTNKGAETASLR</sequence>
<evidence type="ECO:0000256" key="5">
    <source>
        <dbReference type="ARBA" id="ARBA00022927"/>
    </source>
</evidence>
<evidence type="ECO:0000256" key="7">
    <source>
        <dbReference type="ARBA" id="ARBA00023136"/>
    </source>
</evidence>
<dbReference type="InterPro" id="IPR016159">
    <property type="entry name" value="Cullin_repeat-like_dom_sf"/>
</dbReference>
<dbReference type="Pfam" id="PF04124">
    <property type="entry name" value="Dor1"/>
    <property type="match status" value="1"/>
</dbReference>
<evidence type="ECO:0000313" key="10">
    <source>
        <dbReference type="EMBL" id="OCH90562.1"/>
    </source>
</evidence>
<keyword evidence="6" id="KW-0333">Golgi apparatus</keyword>
<keyword evidence="7" id="KW-0472">Membrane</keyword>
<comment type="subcellular location">
    <subcellularLocation>
        <location evidence="1">Golgi apparatus membrane</location>
        <topology evidence="1">Peripheral membrane protein</topology>
    </subcellularLocation>
</comment>
<evidence type="ECO:0000256" key="2">
    <source>
        <dbReference type="ARBA" id="ARBA00006419"/>
    </source>
</evidence>
<evidence type="ECO:0000256" key="4">
    <source>
        <dbReference type="ARBA" id="ARBA00022448"/>
    </source>
</evidence>
<accession>A0A8E2B1M9</accession>
<feature type="compositionally biased region" description="Polar residues" evidence="9">
    <location>
        <begin position="608"/>
        <end position="622"/>
    </location>
</feature>
<evidence type="ECO:0000256" key="1">
    <source>
        <dbReference type="ARBA" id="ARBA00004395"/>
    </source>
</evidence>
<keyword evidence="5" id="KW-0653">Protein transport</keyword>
<dbReference type="GO" id="GO:0017119">
    <property type="term" value="C:Golgi transport complex"/>
    <property type="evidence" value="ECO:0007669"/>
    <property type="project" value="InterPro"/>
</dbReference>
<dbReference type="OrthoDB" id="1661054at2759"/>
<dbReference type="EMBL" id="KV722402">
    <property type="protein sequence ID" value="OCH90562.1"/>
    <property type="molecule type" value="Genomic_DNA"/>
</dbReference>
<keyword evidence="4" id="KW-0813">Transport</keyword>
<evidence type="ECO:0000313" key="11">
    <source>
        <dbReference type="Proteomes" id="UP000250043"/>
    </source>
</evidence>
<dbReference type="AlphaFoldDB" id="A0A8E2B1M9"/>
<evidence type="ECO:0000256" key="3">
    <source>
        <dbReference type="ARBA" id="ARBA00020983"/>
    </source>
</evidence>
<dbReference type="SUPFAM" id="SSF74788">
    <property type="entry name" value="Cullin repeat-like"/>
    <property type="match status" value="1"/>
</dbReference>
<dbReference type="PANTHER" id="PTHR21311:SF0">
    <property type="entry name" value="CONSERVED OLIGOMERIC GOLGI COMPLEX SUBUNIT 8"/>
    <property type="match status" value="1"/>
</dbReference>
<dbReference type="GO" id="GO:0000139">
    <property type="term" value="C:Golgi membrane"/>
    <property type="evidence" value="ECO:0007669"/>
    <property type="project" value="UniProtKB-SubCell"/>
</dbReference>
<protein>
    <recommendedName>
        <fullName evidence="3">Conserved oligomeric Golgi complex subunit 8</fullName>
    </recommendedName>
    <alternativeName>
        <fullName evidence="8">Component of oligomeric Golgi complex 8</fullName>
    </alternativeName>
</protein>
<feature type="region of interest" description="Disordered" evidence="9">
    <location>
        <begin position="599"/>
        <end position="622"/>
    </location>
</feature>
<dbReference type="Proteomes" id="UP000250043">
    <property type="component" value="Unassembled WGS sequence"/>
</dbReference>
<proteinExistence type="inferred from homology"/>
<dbReference type="GO" id="GO:0015031">
    <property type="term" value="P:protein transport"/>
    <property type="evidence" value="ECO:0007669"/>
    <property type="project" value="UniProtKB-KW"/>
</dbReference>
<evidence type="ECO:0000256" key="6">
    <source>
        <dbReference type="ARBA" id="ARBA00023034"/>
    </source>
</evidence>
<dbReference type="GO" id="GO:0006891">
    <property type="term" value="P:intra-Golgi vesicle-mediated transport"/>
    <property type="evidence" value="ECO:0007669"/>
    <property type="project" value="TreeGrafter"/>
</dbReference>
<keyword evidence="11" id="KW-1185">Reference proteome</keyword>
<comment type="similarity">
    <text evidence="2">Belongs to the COG8 family.</text>
</comment>
<organism evidence="10 11">
    <name type="scientific">Obba rivulosa</name>
    <dbReference type="NCBI Taxonomy" id="1052685"/>
    <lineage>
        <taxon>Eukaryota</taxon>
        <taxon>Fungi</taxon>
        <taxon>Dikarya</taxon>
        <taxon>Basidiomycota</taxon>
        <taxon>Agaricomycotina</taxon>
        <taxon>Agaricomycetes</taxon>
        <taxon>Polyporales</taxon>
        <taxon>Gelatoporiaceae</taxon>
        <taxon>Obba</taxon>
    </lineage>
</organism>
<name>A0A8E2B1M9_9APHY</name>
<evidence type="ECO:0000256" key="9">
    <source>
        <dbReference type="SAM" id="MobiDB-lite"/>
    </source>
</evidence>
<gene>
    <name evidence="10" type="ORF">OBBRIDRAFT_793228</name>
</gene>
<evidence type="ECO:0000256" key="8">
    <source>
        <dbReference type="ARBA" id="ARBA00031347"/>
    </source>
</evidence>